<dbReference type="PANTHER" id="PTHR17224">
    <property type="entry name" value="PEPTIDYL-TRNA HYDROLASE"/>
    <property type="match status" value="1"/>
</dbReference>
<organism evidence="6 7">
    <name type="scientific">Coniosporium apollinis</name>
    <dbReference type="NCBI Taxonomy" id="61459"/>
    <lineage>
        <taxon>Eukaryota</taxon>
        <taxon>Fungi</taxon>
        <taxon>Dikarya</taxon>
        <taxon>Ascomycota</taxon>
        <taxon>Pezizomycotina</taxon>
        <taxon>Dothideomycetes</taxon>
        <taxon>Dothideomycetes incertae sedis</taxon>
        <taxon>Coniosporium</taxon>
    </lineage>
</organism>
<evidence type="ECO:0000256" key="1">
    <source>
        <dbReference type="ARBA" id="ARBA00013260"/>
    </source>
</evidence>
<dbReference type="PANTHER" id="PTHR17224:SF1">
    <property type="entry name" value="PEPTIDYL-TRNA HYDROLASE"/>
    <property type="match status" value="1"/>
</dbReference>
<accession>A0ABQ9NM38</accession>
<evidence type="ECO:0000256" key="2">
    <source>
        <dbReference type="ARBA" id="ARBA00022555"/>
    </source>
</evidence>
<comment type="similarity">
    <text evidence="5">Belongs to the PTH family.</text>
</comment>
<proteinExistence type="inferred from homology"/>
<dbReference type="EMBL" id="JAPDRL010000055">
    <property type="protein sequence ID" value="KAJ9661741.1"/>
    <property type="molecule type" value="Genomic_DNA"/>
</dbReference>
<evidence type="ECO:0000313" key="6">
    <source>
        <dbReference type="EMBL" id="KAJ9661741.1"/>
    </source>
</evidence>
<dbReference type="InterPro" id="IPR036416">
    <property type="entry name" value="Pept_tRNA_hydro_sf"/>
</dbReference>
<dbReference type="PROSITE" id="PS01196">
    <property type="entry name" value="PEPT_TRNA_HYDROL_2"/>
    <property type="match status" value="1"/>
</dbReference>
<dbReference type="Gene3D" id="3.40.50.1470">
    <property type="entry name" value="Peptidyl-tRNA hydrolase"/>
    <property type="match status" value="1"/>
</dbReference>
<keyword evidence="7" id="KW-1185">Reference proteome</keyword>
<keyword evidence="2" id="KW-0820">tRNA-binding</keyword>
<evidence type="ECO:0000256" key="4">
    <source>
        <dbReference type="ARBA" id="ARBA00022884"/>
    </source>
</evidence>
<keyword evidence="3" id="KW-0378">Hydrolase</keyword>
<evidence type="ECO:0000256" key="5">
    <source>
        <dbReference type="ARBA" id="ARBA00038063"/>
    </source>
</evidence>
<dbReference type="EC" id="3.1.1.29" evidence="1"/>
<dbReference type="SUPFAM" id="SSF53178">
    <property type="entry name" value="Peptidyl-tRNA hydrolase-like"/>
    <property type="match status" value="1"/>
</dbReference>
<dbReference type="Proteomes" id="UP001172684">
    <property type="component" value="Unassembled WGS sequence"/>
</dbReference>
<sequence>MPPKPPTPLFVASLGNPGPLYSRTLHSAAHVLLQELRGILTFPAFAVSRPLGKGLVSQNLANPDNPWCLWQSPSLMNTSGVALSAAWRHWSAAREREGARGVLVVLHDELEKGVGEVKVRTGGSARGHNGLKSIMQKIPQTPFVRIGIGIGRPESREPNDVAKHVLRKMTEWEESKIEGVAGEVVGILREVSEGKIRPEGVGKKGG</sequence>
<gene>
    <name evidence="6" type="ORF">H2201_006412</name>
</gene>
<evidence type="ECO:0000313" key="7">
    <source>
        <dbReference type="Proteomes" id="UP001172684"/>
    </source>
</evidence>
<dbReference type="InterPro" id="IPR018171">
    <property type="entry name" value="Pept_tRNA_hydro_CS"/>
</dbReference>
<dbReference type="NCBIfam" id="TIGR00447">
    <property type="entry name" value="pth"/>
    <property type="match status" value="1"/>
</dbReference>
<name>A0ABQ9NM38_9PEZI</name>
<reference evidence="6" key="1">
    <citation type="submission" date="2022-10" db="EMBL/GenBank/DDBJ databases">
        <title>Culturing micro-colonial fungi from biological soil crusts in the Mojave desert and describing Neophaeococcomyces mojavensis, and introducing the new genera and species Taxawa tesnikishii.</title>
        <authorList>
            <person name="Kurbessoian T."/>
            <person name="Stajich J.E."/>
        </authorList>
    </citation>
    <scope>NUCLEOTIDE SEQUENCE</scope>
    <source>
        <strain evidence="6">TK_1</strain>
    </source>
</reference>
<dbReference type="InterPro" id="IPR001328">
    <property type="entry name" value="Pept_tRNA_hydro"/>
</dbReference>
<evidence type="ECO:0000256" key="3">
    <source>
        <dbReference type="ARBA" id="ARBA00022801"/>
    </source>
</evidence>
<dbReference type="Pfam" id="PF01195">
    <property type="entry name" value="Pept_tRNA_hydro"/>
    <property type="match status" value="1"/>
</dbReference>
<protein>
    <recommendedName>
        <fullName evidence="1">peptidyl-tRNA hydrolase</fullName>
        <ecNumber evidence="1">3.1.1.29</ecNumber>
    </recommendedName>
</protein>
<comment type="caution">
    <text evidence="6">The sequence shown here is derived from an EMBL/GenBank/DDBJ whole genome shotgun (WGS) entry which is preliminary data.</text>
</comment>
<keyword evidence="4" id="KW-0694">RNA-binding</keyword>